<evidence type="ECO:0000256" key="1">
    <source>
        <dbReference type="ARBA" id="ARBA00022491"/>
    </source>
</evidence>
<dbReference type="InterPro" id="IPR050624">
    <property type="entry name" value="HTH-type_Tx_Regulator"/>
</dbReference>
<evidence type="ECO:0000259" key="4">
    <source>
        <dbReference type="PROSITE" id="PS50977"/>
    </source>
</evidence>
<dbReference type="PRINTS" id="PR00455">
    <property type="entry name" value="HTHTETR"/>
</dbReference>
<protein>
    <submittedName>
        <fullName evidence="5">TetR family transcriptional regulator</fullName>
    </submittedName>
</protein>
<feature type="domain" description="HTH tetR-type" evidence="4">
    <location>
        <begin position="1"/>
        <end position="61"/>
    </location>
</feature>
<dbReference type="Gene3D" id="1.10.357.10">
    <property type="entry name" value="Tetracycline Repressor, domain 2"/>
    <property type="match status" value="1"/>
</dbReference>
<dbReference type="InterPro" id="IPR001647">
    <property type="entry name" value="HTH_TetR"/>
</dbReference>
<dbReference type="GO" id="GO:0003677">
    <property type="term" value="F:DNA binding"/>
    <property type="evidence" value="ECO:0007669"/>
    <property type="project" value="UniProtKB-UniRule"/>
</dbReference>
<dbReference type="Pfam" id="PF00440">
    <property type="entry name" value="TetR_N"/>
    <property type="match status" value="1"/>
</dbReference>
<dbReference type="RefSeq" id="WP_121203743.1">
    <property type="nucleotide sequence ID" value="NZ_RBZP01000003.1"/>
</dbReference>
<gene>
    <name evidence="5" type="ORF">D8M06_07270</name>
</gene>
<dbReference type="SUPFAM" id="SSF46689">
    <property type="entry name" value="Homeodomain-like"/>
    <property type="match status" value="1"/>
</dbReference>
<dbReference type="Proteomes" id="UP000269301">
    <property type="component" value="Unassembled WGS sequence"/>
</dbReference>
<proteinExistence type="predicted"/>
<keyword evidence="1" id="KW-0678">Repressor</keyword>
<evidence type="ECO:0000313" key="6">
    <source>
        <dbReference type="Proteomes" id="UP000269301"/>
    </source>
</evidence>
<comment type="caution">
    <text evidence="5">The sequence shown here is derived from an EMBL/GenBank/DDBJ whole genome shotgun (WGS) entry which is preliminary data.</text>
</comment>
<dbReference type="InterPro" id="IPR009057">
    <property type="entry name" value="Homeodomain-like_sf"/>
</dbReference>
<keyword evidence="2 3" id="KW-0238">DNA-binding</keyword>
<dbReference type="AlphaFoldDB" id="A0A495A5Z3"/>
<dbReference type="EMBL" id="RBZP01000003">
    <property type="protein sequence ID" value="RKQ34710.1"/>
    <property type="molecule type" value="Genomic_DNA"/>
</dbReference>
<organism evidence="5 6">
    <name type="scientific">Oceanobacillus halophilus</name>
    <dbReference type="NCBI Taxonomy" id="930130"/>
    <lineage>
        <taxon>Bacteria</taxon>
        <taxon>Bacillati</taxon>
        <taxon>Bacillota</taxon>
        <taxon>Bacilli</taxon>
        <taxon>Bacillales</taxon>
        <taxon>Bacillaceae</taxon>
        <taxon>Oceanobacillus</taxon>
    </lineage>
</organism>
<dbReference type="PANTHER" id="PTHR43479">
    <property type="entry name" value="ACREF/ENVCD OPERON REPRESSOR-RELATED"/>
    <property type="match status" value="1"/>
</dbReference>
<evidence type="ECO:0000256" key="3">
    <source>
        <dbReference type="PROSITE-ProRule" id="PRU00335"/>
    </source>
</evidence>
<name>A0A495A5Z3_9BACI</name>
<feature type="DNA-binding region" description="H-T-H motif" evidence="3">
    <location>
        <begin position="24"/>
        <end position="43"/>
    </location>
</feature>
<dbReference type="PANTHER" id="PTHR43479:SF22">
    <property type="entry name" value="TRANSCRIPTIONAL REGULATOR, TETR FAMILY"/>
    <property type="match status" value="1"/>
</dbReference>
<keyword evidence="6" id="KW-1185">Reference proteome</keyword>
<evidence type="ECO:0000256" key="2">
    <source>
        <dbReference type="ARBA" id="ARBA00023125"/>
    </source>
</evidence>
<dbReference type="InterPro" id="IPR023772">
    <property type="entry name" value="DNA-bd_HTH_TetR-type_CS"/>
</dbReference>
<accession>A0A495A5Z3</accession>
<sequence>MGKRMELKGRAIQLFSEKGFHQTSVQEIADAVGISKGAFYKYFASKENLLIEILKQHYENMIKQANAMSNLDGVTKKEVFIKKLSMELEQWINNRDFFNVLFKDFPPNKNKEISRIMRQLRLSMLEIHKDTLLDTYGEDIKPFLTDIVIMLEGITKEYLVTIILKNKQKEMDVNKLATLIVSSFDAIVHSLPQMEPVFSDASIPSTNLKERLLNCLRIIEEKITKENVEKDKRLDTLQLLEEELLKEEPKTFLIEALINYLKQEKMIEEEVLMLERLYTQFTRKK</sequence>
<reference evidence="5 6" key="1">
    <citation type="journal article" date="2016" name="Int. J. Syst. Evol. Microbiol.">
        <title>Oceanobacillus halophilus sp. nov., a novel moderately halophilic bacterium from a hypersaline lake.</title>
        <authorList>
            <person name="Amoozegar M.A."/>
            <person name="Bagheri M."/>
            <person name="Makhdoumi A."/>
            <person name="Nikou M.M."/>
            <person name="Fazeli S.A.S."/>
            <person name="Schumann P."/>
            <person name="Sproer C."/>
            <person name="Sanchez-Porro C."/>
            <person name="Ventosa A."/>
        </authorList>
    </citation>
    <scope>NUCLEOTIDE SEQUENCE [LARGE SCALE GENOMIC DNA]</scope>
    <source>
        <strain evidence="5 6">DSM 23996</strain>
    </source>
</reference>
<dbReference type="PROSITE" id="PS01081">
    <property type="entry name" value="HTH_TETR_1"/>
    <property type="match status" value="1"/>
</dbReference>
<dbReference type="PROSITE" id="PS50977">
    <property type="entry name" value="HTH_TETR_2"/>
    <property type="match status" value="1"/>
</dbReference>
<dbReference type="OrthoDB" id="9812993at2"/>
<evidence type="ECO:0000313" key="5">
    <source>
        <dbReference type="EMBL" id="RKQ34710.1"/>
    </source>
</evidence>